<dbReference type="PANTHER" id="PTHR11926">
    <property type="entry name" value="GLUCOSYL/GLUCURONOSYL TRANSFERASES"/>
    <property type="match status" value="1"/>
</dbReference>
<comment type="similarity">
    <text evidence="1 3">Belongs to the UDP-glycosyltransferase family.</text>
</comment>
<organism evidence="5">
    <name type="scientific">Brachypodium distachyon</name>
    <name type="common">Purple false brome</name>
    <name type="synonym">Trachynia distachya</name>
    <dbReference type="NCBI Taxonomy" id="15368"/>
    <lineage>
        <taxon>Eukaryota</taxon>
        <taxon>Viridiplantae</taxon>
        <taxon>Streptophyta</taxon>
        <taxon>Embryophyta</taxon>
        <taxon>Tracheophyta</taxon>
        <taxon>Spermatophyta</taxon>
        <taxon>Magnoliopsida</taxon>
        <taxon>Liliopsida</taxon>
        <taxon>Poales</taxon>
        <taxon>Poaceae</taxon>
        <taxon>BOP clade</taxon>
        <taxon>Pooideae</taxon>
        <taxon>Stipodae</taxon>
        <taxon>Brachypodieae</taxon>
        <taxon>Brachypodium</taxon>
    </lineage>
</organism>
<dbReference type="AlphaFoldDB" id="I1GN49"/>
<dbReference type="RefSeq" id="XP_024313679.1">
    <property type="nucleotide sequence ID" value="XM_024457911.1"/>
</dbReference>
<reference evidence="5" key="2">
    <citation type="submission" date="2017-06" db="EMBL/GenBank/DDBJ databases">
        <title>WGS assembly of Brachypodium distachyon.</title>
        <authorList>
            <consortium name="The International Brachypodium Initiative"/>
            <person name="Lucas S."/>
            <person name="Harmon-Smith M."/>
            <person name="Lail K."/>
            <person name="Tice H."/>
            <person name="Grimwood J."/>
            <person name="Bruce D."/>
            <person name="Barry K."/>
            <person name="Shu S."/>
            <person name="Lindquist E."/>
            <person name="Wang M."/>
            <person name="Pitluck S."/>
            <person name="Vogel J.P."/>
            <person name="Garvin D.F."/>
            <person name="Mockler T.C."/>
            <person name="Schmutz J."/>
            <person name="Rokhsar D."/>
            <person name="Bevan M.W."/>
        </authorList>
    </citation>
    <scope>NUCLEOTIDE SEQUENCE</scope>
    <source>
        <strain evidence="5">Bd21</strain>
    </source>
</reference>
<dbReference type="Gramene" id="KQK13113">
    <property type="protein sequence ID" value="KQK13113"/>
    <property type="gene ID" value="BRADI_1g08145v3"/>
</dbReference>
<dbReference type="Pfam" id="PF00201">
    <property type="entry name" value="UDPGT"/>
    <property type="match status" value="1"/>
</dbReference>
<reference evidence="5 6" key="1">
    <citation type="journal article" date="2010" name="Nature">
        <title>Genome sequencing and analysis of the model grass Brachypodium distachyon.</title>
        <authorList>
            <consortium name="International Brachypodium Initiative"/>
        </authorList>
    </citation>
    <scope>NUCLEOTIDE SEQUENCE [LARGE SCALE GENOMIC DNA]</scope>
    <source>
        <strain evidence="5">Bd21</strain>
        <strain evidence="6">cv. Bd21</strain>
    </source>
</reference>
<name>I1GN49_BRADI</name>
<dbReference type="GeneID" id="106865839"/>
<dbReference type="FunFam" id="3.40.50.2000:FF:000061">
    <property type="entry name" value="UDP-glycosyltransferase 83A1"/>
    <property type="match status" value="1"/>
</dbReference>
<evidence type="ECO:0000256" key="1">
    <source>
        <dbReference type="ARBA" id="ARBA00009995"/>
    </source>
</evidence>
<gene>
    <name evidence="6" type="primary">LOC106865839</name>
    <name evidence="5" type="ORF">BRADI_1g08145v3</name>
</gene>
<dbReference type="InterPro" id="IPR002213">
    <property type="entry name" value="UDP_glucos_trans"/>
</dbReference>
<evidence type="ECO:0000313" key="6">
    <source>
        <dbReference type="EnsemblPlants" id="KQK13113"/>
    </source>
</evidence>
<accession>I1GN49</accession>
<dbReference type="GO" id="GO:0035251">
    <property type="term" value="F:UDP-glucosyltransferase activity"/>
    <property type="evidence" value="ECO:0000318"/>
    <property type="project" value="GO_Central"/>
</dbReference>
<evidence type="ECO:0000256" key="2">
    <source>
        <dbReference type="ARBA" id="ARBA00022679"/>
    </source>
</evidence>
<protein>
    <recommendedName>
        <fullName evidence="4">Glycosyltransferase</fullName>
        <ecNumber evidence="4">2.4.1.-</ecNumber>
    </recommendedName>
</protein>
<dbReference type="EnsemblPlants" id="KQK13113">
    <property type="protein sequence ID" value="KQK13113"/>
    <property type="gene ID" value="BRADI_1g08145v3"/>
</dbReference>
<evidence type="ECO:0000313" key="5">
    <source>
        <dbReference type="EMBL" id="KQK13113.1"/>
    </source>
</evidence>
<sequence length="462" mass="50213">MAAPLAPRPHVMVLPFPAQGHVMPLMELSHRLVHHGLQVVFVNTDFNHGRVLQALAAETGGGGGDAVLPDGIHMVSFPDGMGPDGDRTDIAMLADGLPAAMLGPLQEMIRSRKTRWVIADVSMSWALDLADPAAGVRVALFSTFSAAAFALRLHVPTLIEQGILDECGNVTRNETIRLSPKMPPIEAAEIPWASLSSSPERRKVIIQNLLKTNPAIQQADTVICNTFEAIESEALAMVPHALPVGPLEAAAASRSAGQFWPEDPACLPWLDAQARGSVVYVAFGSFTVFDAARFQELAGGLELTGRPFLWVVRPNFTAGVGEDWFEAFRRRVEGKGLVVGWAPQQRVLSHPAVACFLTHCGWNSTMEGVRHGVPLLCWPYFADQFCNQSYVCNVWRNGVKLCADERGVMTKEEIRSKVARLMGDEETRVRAAVWKDAACASIAEGGSSRLNLLKLVDLLTEQ</sequence>
<evidence type="ECO:0000256" key="4">
    <source>
        <dbReference type="RuleBase" id="RU362057"/>
    </source>
</evidence>
<dbReference type="OrthoDB" id="5835829at2759"/>
<dbReference type="EC" id="2.4.1.-" evidence="4"/>
<evidence type="ECO:0000313" key="7">
    <source>
        <dbReference type="Proteomes" id="UP000008810"/>
    </source>
</evidence>
<dbReference type="Gene3D" id="3.40.50.2000">
    <property type="entry name" value="Glycogen Phosphorylase B"/>
    <property type="match status" value="2"/>
</dbReference>
<dbReference type="OMA" id="SHRLVAH"/>
<dbReference type="SUPFAM" id="SSF53756">
    <property type="entry name" value="UDP-Glycosyltransferase/glycogen phosphorylase"/>
    <property type="match status" value="1"/>
</dbReference>
<evidence type="ECO:0000256" key="3">
    <source>
        <dbReference type="RuleBase" id="RU003718"/>
    </source>
</evidence>
<dbReference type="CDD" id="cd03784">
    <property type="entry name" value="GT1_Gtf-like"/>
    <property type="match status" value="1"/>
</dbReference>
<dbReference type="HOGENOM" id="CLU_001724_0_2_1"/>
<dbReference type="Proteomes" id="UP000008810">
    <property type="component" value="Chromosome 1"/>
</dbReference>
<keyword evidence="3" id="KW-0328">Glycosyltransferase</keyword>
<dbReference type="PANTHER" id="PTHR11926:SF1511">
    <property type="entry name" value="GLYCOSYLTRANSFERASE"/>
    <property type="match status" value="1"/>
</dbReference>
<dbReference type="InterPro" id="IPR035595">
    <property type="entry name" value="UDP_glycos_trans_CS"/>
</dbReference>
<dbReference type="EMBL" id="CM000880">
    <property type="protein sequence ID" value="KQK13113.1"/>
    <property type="molecule type" value="Genomic_DNA"/>
</dbReference>
<dbReference type="PROSITE" id="PS00375">
    <property type="entry name" value="UDPGT"/>
    <property type="match status" value="1"/>
</dbReference>
<keyword evidence="2 3" id="KW-0808">Transferase</keyword>
<keyword evidence="7" id="KW-1185">Reference proteome</keyword>
<reference evidence="6" key="3">
    <citation type="submission" date="2018-08" db="UniProtKB">
        <authorList>
            <consortium name="EnsemblPlants"/>
        </authorList>
    </citation>
    <scope>IDENTIFICATION</scope>
    <source>
        <strain evidence="6">cv. Bd21</strain>
    </source>
</reference>
<proteinExistence type="inferred from homology"/>
<dbReference type="eggNOG" id="KOG1192">
    <property type="taxonomic scope" value="Eukaryota"/>
</dbReference>
<dbReference type="FunFam" id="3.40.50.2000:FF:000108">
    <property type="entry name" value="UDP-glycosyltransferase 83A1"/>
    <property type="match status" value="1"/>
</dbReference>
<dbReference type="RefSeq" id="XP_024313678.1">
    <property type="nucleotide sequence ID" value="XM_024457910.1"/>
</dbReference>